<proteinExistence type="predicted"/>
<dbReference type="OrthoDB" id="3322489at2"/>
<gene>
    <name evidence="2" type="ORF">GF068_20705</name>
</gene>
<dbReference type="EMBL" id="WJIE01000005">
    <property type="protein sequence ID" value="MRG94322.1"/>
    <property type="molecule type" value="Genomic_DNA"/>
</dbReference>
<dbReference type="GO" id="GO:0016887">
    <property type="term" value="F:ATP hydrolysis activity"/>
    <property type="evidence" value="ECO:0007669"/>
    <property type="project" value="InterPro"/>
</dbReference>
<name>A0A6N7PQ37_9BACT</name>
<feature type="domain" description="Endonuclease GajA/Old nuclease/RecF-like AAA" evidence="1">
    <location>
        <begin position="20"/>
        <end position="97"/>
    </location>
</feature>
<dbReference type="InterPro" id="IPR041685">
    <property type="entry name" value="AAA_GajA/Old/RecF-like"/>
</dbReference>
<evidence type="ECO:0000259" key="1">
    <source>
        <dbReference type="Pfam" id="PF13175"/>
    </source>
</evidence>
<evidence type="ECO:0000313" key="2">
    <source>
        <dbReference type="EMBL" id="MRG94322.1"/>
    </source>
</evidence>
<dbReference type="GO" id="GO:0005524">
    <property type="term" value="F:ATP binding"/>
    <property type="evidence" value="ECO:0007669"/>
    <property type="project" value="InterPro"/>
</dbReference>
<dbReference type="AlphaFoldDB" id="A0A6N7PQ37"/>
<sequence>MPRLLPGTFQARYDPGVSLEAFGVKNLRCLTDTGLVPIRPITVLVGRNSSGKSTFLRAFPLLRQSVETPRNSPILWYHERFVDFGSLEIAANERLTEPSVTFEFRLKLASKKTEATGTIDIAVTLVGRDTPIISAYEFRSESMRWLWHLDDEGRVQGLAVNGKRVELQESLALGGTAFLLPTIQLGKPTAIRYLAMHESDDFEEFDSENAIKSIEDVARGGPPRVQMTNVVRHLENMIIKLQDEALAEYMHRVAYIAPLRVRAERAYRIQNLAVDEVDPDGKNLAMFLYSLMPEEVESLAAFTREALGFEARILRTGIHVEIQVKEQGAKRFVNLVDVGFGYSEVLPLMVALWSSYRRPENKKRRRASLLALEQPELHLHPAHQAKLARMLAETVIESRKTGPEARIMVETHSETLINGLGKLIYDGTLKPEDVQIVLFDLDEETRESVVKLAGYRENGALHDWPYGFLSPVGERLVHEQAAE</sequence>
<dbReference type="Gene3D" id="3.40.50.300">
    <property type="entry name" value="P-loop containing nucleotide triphosphate hydrolases"/>
    <property type="match status" value="1"/>
</dbReference>
<dbReference type="InterPro" id="IPR027417">
    <property type="entry name" value="P-loop_NTPase"/>
</dbReference>
<keyword evidence="3" id="KW-1185">Reference proteome</keyword>
<protein>
    <submittedName>
        <fullName evidence="2">AAA family ATPase</fullName>
    </submittedName>
</protein>
<dbReference type="SUPFAM" id="SSF52540">
    <property type="entry name" value="P-loop containing nucleoside triphosphate hydrolases"/>
    <property type="match status" value="1"/>
</dbReference>
<evidence type="ECO:0000313" key="3">
    <source>
        <dbReference type="Proteomes" id="UP000440224"/>
    </source>
</evidence>
<dbReference type="InterPro" id="IPR051396">
    <property type="entry name" value="Bact_Antivir_Def_Nuclease"/>
</dbReference>
<dbReference type="Proteomes" id="UP000440224">
    <property type="component" value="Unassembled WGS sequence"/>
</dbReference>
<accession>A0A6N7PQ37</accession>
<dbReference type="PANTHER" id="PTHR43581:SF2">
    <property type="entry name" value="EXCINUCLEASE ATPASE SUBUNIT"/>
    <property type="match status" value="1"/>
</dbReference>
<dbReference type="Pfam" id="PF13175">
    <property type="entry name" value="AAA_15"/>
    <property type="match status" value="2"/>
</dbReference>
<feature type="domain" description="Endonuclease GajA/Old nuclease/RecF-like AAA" evidence="1">
    <location>
        <begin position="329"/>
        <end position="417"/>
    </location>
</feature>
<organism evidence="2 3">
    <name type="scientific">Polyangium spumosum</name>
    <dbReference type="NCBI Taxonomy" id="889282"/>
    <lineage>
        <taxon>Bacteria</taxon>
        <taxon>Pseudomonadati</taxon>
        <taxon>Myxococcota</taxon>
        <taxon>Polyangia</taxon>
        <taxon>Polyangiales</taxon>
        <taxon>Polyangiaceae</taxon>
        <taxon>Polyangium</taxon>
    </lineage>
</organism>
<dbReference type="PANTHER" id="PTHR43581">
    <property type="entry name" value="ATP/GTP PHOSPHATASE"/>
    <property type="match status" value="1"/>
</dbReference>
<comment type="caution">
    <text evidence="2">The sequence shown here is derived from an EMBL/GenBank/DDBJ whole genome shotgun (WGS) entry which is preliminary data.</text>
</comment>
<reference evidence="2 3" key="1">
    <citation type="submission" date="2019-10" db="EMBL/GenBank/DDBJ databases">
        <title>A soil myxobacterium in the family Polyangiaceae.</title>
        <authorList>
            <person name="Li Y."/>
            <person name="Wang J."/>
        </authorList>
    </citation>
    <scope>NUCLEOTIDE SEQUENCE [LARGE SCALE GENOMIC DNA]</scope>
    <source>
        <strain evidence="2 3">DSM 14734</strain>
    </source>
</reference>